<gene>
    <name evidence="7" type="ORF">KIH73_02640</name>
</gene>
<evidence type="ECO:0000313" key="8">
    <source>
        <dbReference type="Proteomes" id="UP000812844"/>
    </source>
</evidence>
<feature type="transmembrane region" description="Helical" evidence="5">
    <location>
        <begin position="84"/>
        <end position="106"/>
    </location>
</feature>
<keyword evidence="8" id="KW-1185">Reference proteome</keyword>
<feature type="transmembrane region" description="Helical" evidence="5">
    <location>
        <begin position="162"/>
        <end position="185"/>
    </location>
</feature>
<evidence type="ECO:0000259" key="6">
    <source>
        <dbReference type="Pfam" id="PF01061"/>
    </source>
</evidence>
<comment type="subcellular location">
    <subcellularLocation>
        <location evidence="1">Membrane</location>
        <topology evidence="1">Multi-pass membrane protein</topology>
    </subcellularLocation>
</comment>
<protein>
    <submittedName>
        <fullName evidence="7">ABC transporter permease</fullName>
    </submittedName>
</protein>
<evidence type="ECO:0000256" key="3">
    <source>
        <dbReference type="ARBA" id="ARBA00022989"/>
    </source>
</evidence>
<dbReference type="InterPro" id="IPR013525">
    <property type="entry name" value="ABC2_TM"/>
</dbReference>
<feature type="domain" description="ABC-2 type transporter transmembrane" evidence="6">
    <location>
        <begin position="51"/>
        <end position="198"/>
    </location>
</feature>
<keyword evidence="2 5" id="KW-0812">Transmembrane</keyword>
<evidence type="ECO:0000256" key="1">
    <source>
        <dbReference type="ARBA" id="ARBA00004141"/>
    </source>
</evidence>
<feature type="transmembrane region" description="Helical" evidence="5">
    <location>
        <begin position="43"/>
        <end position="64"/>
    </location>
</feature>
<dbReference type="RefSeq" id="WP_219080261.1">
    <property type="nucleotide sequence ID" value="NZ_JAHBBD010000004.1"/>
</dbReference>
<dbReference type="Pfam" id="PF01061">
    <property type="entry name" value="ABC2_membrane"/>
    <property type="match status" value="1"/>
</dbReference>
<evidence type="ECO:0000313" key="7">
    <source>
        <dbReference type="EMBL" id="MBW3082284.1"/>
    </source>
</evidence>
<organism evidence="7 8">
    <name type="scientific">Bifidobacterium phasiani</name>
    <dbReference type="NCBI Taxonomy" id="2834431"/>
    <lineage>
        <taxon>Bacteria</taxon>
        <taxon>Bacillati</taxon>
        <taxon>Actinomycetota</taxon>
        <taxon>Actinomycetes</taxon>
        <taxon>Bifidobacteriales</taxon>
        <taxon>Bifidobacteriaceae</taxon>
        <taxon>Bifidobacterium</taxon>
    </lineage>
</organism>
<sequence>MTLFHMRSLLSTAFFLQTALATPLSFALLRIVADHGHAGPTVWFDAAVAGLWATTTLATGIIGFQRFQGVLQYLAAGVQPAWAVFLPVVAAAALIGVVGLPVAVLATLPFRGGADATGPSALATQAAGYLLALVACCASAALLSCAVVLSRHAIAFEPLIMIPVWLLCGIVAPSAALPAPLRLIAHLHPLTFAVDVARHRAFDPAMPVQAAGCLALSAAYAAAAAFGLREALRRARQEGTLDLA</sequence>
<dbReference type="Proteomes" id="UP000812844">
    <property type="component" value="Unassembled WGS sequence"/>
</dbReference>
<dbReference type="EMBL" id="JAHBBD010000004">
    <property type="protein sequence ID" value="MBW3082284.1"/>
    <property type="molecule type" value="Genomic_DNA"/>
</dbReference>
<evidence type="ECO:0000256" key="2">
    <source>
        <dbReference type="ARBA" id="ARBA00022692"/>
    </source>
</evidence>
<keyword evidence="3 5" id="KW-1133">Transmembrane helix</keyword>
<feature type="transmembrane region" description="Helical" evidence="5">
    <location>
        <begin position="126"/>
        <end position="150"/>
    </location>
</feature>
<proteinExistence type="predicted"/>
<feature type="transmembrane region" description="Helical" evidence="5">
    <location>
        <begin position="205"/>
        <end position="228"/>
    </location>
</feature>
<accession>A0ABS6W711</accession>
<reference evidence="7 8" key="1">
    <citation type="submission" date="2021-05" db="EMBL/GenBank/DDBJ databases">
        <title>Phylogenetic classification of ten novel species belonging to the genus Bifidobacterium comprising B. colchicus sp. nov., B. abeli sp. nov., B. bicoloris sp. nov., B. guerezis sp. nov., B. rosaliae sp. nov., B. santillanensis sp. nov., B. argentati sp. nov., B. amazzoni sp. nov., B. pluviali sp. nov., and B. pinnaculum sp. nov.</title>
        <authorList>
            <person name="Lugli G.A."/>
            <person name="Ruiz Garcia L."/>
            <person name="Margolles A."/>
            <person name="Ventura M."/>
        </authorList>
    </citation>
    <scope>NUCLEOTIDE SEQUENCE [LARGE SCALE GENOMIC DNA]</scope>
    <source>
        <strain evidence="7 8">6T3</strain>
    </source>
</reference>
<evidence type="ECO:0000256" key="5">
    <source>
        <dbReference type="SAM" id="Phobius"/>
    </source>
</evidence>
<evidence type="ECO:0000256" key="4">
    <source>
        <dbReference type="ARBA" id="ARBA00023136"/>
    </source>
</evidence>
<keyword evidence="4 5" id="KW-0472">Membrane</keyword>
<name>A0ABS6W711_9BIFI</name>
<comment type="caution">
    <text evidence="7">The sequence shown here is derived from an EMBL/GenBank/DDBJ whole genome shotgun (WGS) entry which is preliminary data.</text>
</comment>